<organism evidence="2 3">
    <name type="scientific">Gemmobacter fulvus</name>
    <dbReference type="NCBI Taxonomy" id="2840474"/>
    <lineage>
        <taxon>Bacteria</taxon>
        <taxon>Pseudomonadati</taxon>
        <taxon>Pseudomonadota</taxon>
        <taxon>Alphaproteobacteria</taxon>
        <taxon>Rhodobacterales</taxon>
        <taxon>Paracoccaceae</taxon>
        <taxon>Gemmobacter</taxon>
    </lineage>
</organism>
<dbReference type="RefSeq" id="WP_215506215.1">
    <property type="nucleotide sequence ID" value="NZ_CP076361.1"/>
</dbReference>
<dbReference type="AlphaFoldDB" id="A0A975P5Z8"/>
<dbReference type="KEGG" id="gfu:KM031_08865"/>
<evidence type="ECO:0000313" key="3">
    <source>
        <dbReference type="Proteomes" id="UP000679352"/>
    </source>
</evidence>
<protein>
    <recommendedName>
        <fullName evidence="4">Flagellar biosynthesis protein FlgN</fullName>
    </recommendedName>
</protein>
<dbReference type="Proteomes" id="UP000679352">
    <property type="component" value="Chromosome"/>
</dbReference>
<proteinExistence type="predicted"/>
<feature type="compositionally biased region" description="Polar residues" evidence="1">
    <location>
        <begin position="90"/>
        <end position="102"/>
    </location>
</feature>
<name>A0A975P5Z8_9RHOB</name>
<keyword evidence="3" id="KW-1185">Reference proteome</keyword>
<reference evidence="2" key="1">
    <citation type="submission" date="2021-06" db="EMBL/GenBank/DDBJ databases">
        <title>Direct submission.</title>
        <authorList>
            <person name="Lee C.-S."/>
            <person name="Jin L."/>
        </authorList>
    </citation>
    <scope>NUCLEOTIDE SEQUENCE</scope>
    <source>
        <strain evidence="2">Con5</strain>
    </source>
</reference>
<gene>
    <name evidence="2" type="ORF">KM031_08865</name>
</gene>
<dbReference type="EMBL" id="CP076361">
    <property type="protein sequence ID" value="QWK89006.1"/>
    <property type="molecule type" value="Genomic_DNA"/>
</dbReference>
<accession>A0A975P5Z8</accession>
<evidence type="ECO:0000256" key="1">
    <source>
        <dbReference type="SAM" id="MobiDB-lite"/>
    </source>
</evidence>
<feature type="region of interest" description="Disordered" evidence="1">
    <location>
        <begin position="90"/>
        <end position="112"/>
    </location>
</feature>
<evidence type="ECO:0008006" key="4">
    <source>
        <dbReference type="Google" id="ProtNLM"/>
    </source>
</evidence>
<evidence type="ECO:0000313" key="2">
    <source>
        <dbReference type="EMBL" id="QWK89006.1"/>
    </source>
</evidence>
<sequence>METDPLQRLDHTMDALRAALLSGDLLALEPLEAILTAESGSLAAETPADSLARLRGKAAQSEVLLAAALRGLRSAQRRMAEIEAIQNGFSTYDHQGQRQAHSTAAGDLARRF</sequence>